<dbReference type="Gene3D" id="1.10.10.60">
    <property type="entry name" value="Homeodomain-like"/>
    <property type="match status" value="1"/>
</dbReference>
<dbReference type="EMBL" id="JACIEX010000012">
    <property type="protein sequence ID" value="MBB4095655.1"/>
    <property type="molecule type" value="Genomic_DNA"/>
</dbReference>
<feature type="domain" description="HTH araC/xylS-type" evidence="4">
    <location>
        <begin position="178"/>
        <end position="275"/>
    </location>
</feature>
<dbReference type="PROSITE" id="PS01124">
    <property type="entry name" value="HTH_ARAC_FAMILY_2"/>
    <property type="match status" value="1"/>
</dbReference>
<dbReference type="Proteomes" id="UP000313390">
    <property type="component" value="Unassembled WGS sequence"/>
</dbReference>
<dbReference type="PANTHER" id="PTHR47893">
    <property type="entry name" value="REGULATORY PROTEIN PCHR"/>
    <property type="match status" value="1"/>
</dbReference>
<name>A0A5C5CE28_9HYPH</name>
<reference evidence="5 8" key="3">
    <citation type="submission" date="2020-08" db="EMBL/GenBank/DDBJ databases">
        <title>Genomic Encyclopedia of Type Strains, Phase IV (KMG-IV): sequencing the most valuable type-strain genomes for metagenomic binning, comparative biology and taxonomic classification.</title>
        <authorList>
            <person name="Goeker M."/>
        </authorList>
    </citation>
    <scope>NUCLEOTIDE SEQUENCE [LARGE SCALE GENOMIC DNA]</scope>
    <source>
        <strain evidence="5 8">DSM 23868</strain>
    </source>
</reference>
<reference evidence="6 7" key="1">
    <citation type="journal article" date="2011" name="Int. J. Syst. Evol. Microbiol.">
        <title>Ochrobactrum pecoris sp. nov., isolated from farm animals.</title>
        <authorList>
            <person name="Kampfer P."/>
            <person name="Huber B."/>
            <person name="Busse H.J."/>
            <person name="Scholz H.C."/>
            <person name="Tomaso H."/>
            <person name="Hotzel H."/>
            <person name="Melzer F."/>
        </authorList>
    </citation>
    <scope>NUCLEOTIDE SEQUENCE [LARGE SCALE GENOMIC DNA]</scope>
    <source>
        <strain evidence="6 7">08RB2639</strain>
    </source>
</reference>
<sequence>MLILEIIETAGLKVLIDSMAVRRGDLWRSVMQPGIWLGNVIEGHVEVDQQQFGNSIWCKGQAAVFSSDKPMETEHRSLTDGSLSAIFIQIDPDGAENWFGSETIAAIAAAAGKAQSNATAIVSAISWQMLGCPLRGQARNLYMAGKALELIAHLLPDEDAHAGRGRARWTARDIECFHAARSILLADLANPPSVGDLARMVGTNARKLGAGFVDLFGTPVYAFVKSRRLDEARHLLEAGETSISGVAQGMGYHPAHFATEFRKRFGVSPTEVIGKRRTL</sequence>
<protein>
    <submittedName>
        <fullName evidence="5">AraC family transcriptional activator of pyochelin receptor</fullName>
    </submittedName>
    <submittedName>
        <fullName evidence="6">Helix-turn-helix transcriptional regulator</fullName>
    </submittedName>
</protein>
<dbReference type="AlphaFoldDB" id="A0A5C5CE28"/>
<comment type="caution">
    <text evidence="6">The sequence shown here is derived from an EMBL/GenBank/DDBJ whole genome shotgun (WGS) entry which is preliminary data.</text>
</comment>
<evidence type="ECO:0000313" key="5">
    <source>
        <dbReference type="EMBL" id="MBB4095655.1"/>
    </source>
</evidence>
<dbReference type="PANTHER" id="PTHR47893:SF1">
    <property type="entry name" value="REGULATORY PROTEIN PCHR"/>
    <property type="match status" value="1"/>
</dbReference>
<keyword evidence="3" id="KW-0804">Transcription</keyword>
<evidence type="ECO:0000256" key="1">
    <source>
        <dbReference type="ARBA" id="ARBA00023015"/>
    </source>
</evidence>
<reference evidence="6" key="2">
    <citation type="submission" date="2019-06" db="EMBL/GenBank/DDBJ databases">
        <authorList>
            <person name="Hu M."/>
        </authorList>
    </citation>
    <scope>NUCLEOTIDE SEQUENCE</scope>
    <source>
        <strain evidence="6">08RB2639</strain>
    </source>
</reference>
<evidence type="ECO:0000256" key="2">
    <source>
        <dbReference type="ARBA" id="ARBA00023125"/>
    </source>
</evidence>
<dbReference type="RefSeq" id="WP_140022281.1">
    <property type="nucleotide sequence ID" value="NZ_JACIEX010000012.1"/>
</dbReference>
<dbReference type="InterPro" id="IPR018060">
    <property type="entry name" value="HTH_AraC"/>
</dbReference>
<evidence type="ECO:0000256" key="3">
    <source>
        <dbReference type="ARBA" id="ARBA00023163"/>
    </source>
</evidence>
<dbReference type="GO" id="GO:0003700">
    <property type="term" value="F:DNA-binding transcription factor activity"/>
    <property type="evidence" value="ECO:0007669"/>
    <property type="project" value="InterPro"/>
</dbReference>
<dbReference type="GO" id="GO:0043565">
    <property type="term" value="F:sequence-specific DNA binding"/>
    <property type="evidence" value="ECO:0007669"/>
    <property type="project" value="InterPro"/>
</dbReference>
<dbReference type="Pfam" id="PF12833">
    <property type="entry name" value="HTH_18"/>
    <property type="match status" value="1"/>
</dbReference>
<accession>A0A5C5CE28</accession>
<evidence type="ECO:0000313" key="6">
    <source>
        <dbReference type="EMBL" id="TNV09639.1"/>
    </source>
</evidence>
<keyword evidence="5" id="KW-0675">Receptor</keyword>
<dbReference type="InterPro" id="IPR053142">
    <property type="entry name" value="PchR_regulatory_protein"/>
</dbReference>
<dbReference type="EMBL" id="VEWK01000012">
    <property type="protein sequence ID" value="TNV09639.1"/>
    <property type="molecule type" value="Genomic_DNA"/>
</dbReference>
<proteinExistence type="predicted"/>
<keyword evidence="1" id="KW-0805">Transcription regulation</keyword>
<evidence type="ECO:0000313" key="8">
    <source>
        <dbReference type="Proteomes" id="UP000553980"/>
    </source>
</evidence>
<dbReference type="OrthoDB" id="7363396at2"/>
<gene>
    <name evidence="6" type="ORF">FIB18_19510</name>
    <name evidence="5" type="ORF">GGQ79_004207</name>
</gene>
<dbReference type="PROSITE" id="PS00041">
    <property type="entry name" value="HTH_ARAC_FAMILY_1"/>
    <property type="match status" value="1"/>
</dbReference>
<dbReference type="SMART" id="SM00342">
    <property type="entry name" value="HTH_ARAC"/>
    <property type="match status" value="1"/>
</dbReference>
<dbReference type="InterPro" id="IPR018062">
    <property type="entry name" value="HTH_AraC-typ_CS"/>
</dbReference>
<keyword evidence="8" id="KW-1185">Reference proteome</keyword>
<evidence type="ECO:0000259" key="4">
    <source>
        <dbReference type="PROSITE" id="PS01124"/>
    </source>
</evidence>
<dbReference type="SUPFAM" id="SSF46689">
    <property type="entry name" value="Homeodomain-like"/>
    <property type="match status" value="1"/>
</dbReference>
<dbReference type="Proteomes" id="UP000553980">
    <property type="component" value="Unassembled WGS sequence"/>
</dbReference>
<organism evidence="6 7">
    <name type="scientific">Brucella pecoris</name>
    <dbReference type="NCBI Taxonomy" id="867683"/>
    <lineage>
        <taxon>Bacteria</taxon>
        <taxon>Pseudomonadati</taxon>
        <taxon>Pseudomonadota</taxon>
        <taxon>Alphaproteobacteria</taxon>
        <taxon>Hyphomicrobiales</taxon>
        <taxon>Brucellaceae</taxon>
        <taxon>Brucella/Ochrobactrum group</taxon>
        <taxon>Brucella</taxon>
    </lineage>
</organism>
<dbReference type="InterPro" id="IPR009057">
    <property type="entry name" value="Homeodomain-like_sf"/>
</dbReference>
<keyword evidence="2" id="KW-0238">DNA-binding</keyword>
<evidence type="ECO:0000313" key="7">
    <source>
        <dbReference type="Proteomes" id="UP000313390"/>
    </source>
</evidence>